<gene>
    <name evidence="2" type="ORF">OH76DRAFT_1486362</name>
</gene>
<feature type="region of interest" description="Disordered" evidence="1">
    <location>
        <begin position="30"/>
        <end position="52"/>
    </location>
</feature>
<dbReference type="EMBL" id="KZ857438">
    <property type="protein sequence ID" value="RDX45350.1"/>
    <property type="molecule type" value="Genomic_DNA"/>
</dbReference>
<protein>
    <submittedName>
        <fullName evidence="2">Uncharacterized protein</fullName>
    </submittedName>
</protein>
<reference evidence="2 3" key="1">
    <citation type="journal article" date="2018" name="Biotechnol. Biofuels">
        <title>Integrative visual omics of the white-rot fungus Polyporus brumalis exposes the biotechnological potential of its oxidative enzymes for delignifying raw plant biomass.</title>
        <authorList>
            <person name="Miyauchi S."/>
            <person name="Rancon A."/>
            <person name="Drula E."/>
            <person name="Hage H."/>
            <person name="Chaduli D."/>
            <person name="Favel A."/>
            <person name="Grisel S."/>
            <person name="Henrissat B."/>
            <person name="Herpoel-Gimbert I."/>
            <person name="Ruiz-Duenas F.J."/>
            <person name="Chevret D."/>
            <person name="Hainaut M."/>
            <person name="Lin J."/>
            <person name="Wang M."/>
            <person name="Pangilinan J."/>
            <person name="Lipzen A."/>
            <person name="Lesage-Meessen L."/>
            <person name="Navarro D."/>
            <person name="Riley R."/>
            <person name="Grigoriev I.V."/>
            <person name="Zhou S."/>
            <person name="Raouche S."/>
            <person name="Rosso M.N."/>
        </authorList>
    </citation>
    <scope>NUCLEOTIDE SEQUENCE [LARGE SCALE GENOMIC DNA]</scope>
    <source>
        <strain evidence="2 3">BRFM 1820</strain>
    </source>
</reference>
<organism evidence="2 3">
    <name type="scientific">Lentinus brumalis</name>
    <dbReference type="NCBI Taxonomy" id="2498619"/>
    <lineage>
        <taxon>Eukaryota</taxon>
        <taxon>Fungi</taxon>
        <taxon>Dikarya</taxon>
        <taxon>Basidiomycota</taxon>
        <taxon>Agaricomycotina</taxon>
        <taxon>Agaricomycetes</taxon>
        <taxon>Polyporales</taxon>
        <taxon>Polyporaceae</taxon>
        <taxon>Lentinus</taxon>
    </lineage>
</organism>
<dbReference type="Proteomes" id="UP000256964">
    <property type="component" value="Unassembled WGS sequence"/>
</dbReference>
<evidence type="ECO:0000256" key="1">
    <source>
        <dbReference type="SAM" id="MobiDB-lite"/>
    </source>
</evidence>
<sequence length="258" mass="28799">MAICTCSVCVSVSVYIDDFGDEQPGAVISTSERRKHQLQEKQRQAREAQEEDHVAASIVLSTLDTPSSSTLPKRNRDIEAEARAPMPRSSSSAGASSGLDAHADVPVTYVDDVVEPLQHLFLNETVKQRILDMSRIEAQIHHRSLQVPLTTRLAFESFPTSKSDPPGRLAEGQVNQSYLEFRSWLEGTLEAFDSTFSPIGHKDADGRRNANLRSLKYQLERLDKVLSWSWDHAKIQAHVPGYYVLSNSKTAQLVTPRE</sequence>
<feature type="compositionally biased region" description="Low complexity" evidence="1">
    <location>
        <begin position="89"/>
        <end position="98"/>
    </location>
</feature>
<feature type="region of interest" description="Disordered" evidence="1">
    <location>
        <begin position="64"/>
        <end position="99"/>
    </location>
</feature>
<evidence type="ECO:0000313" key="3">
    <source>
        <dbReference type="Proteomes" id="UP000256964"/>
    </source>
</evidence>
<keyword evidence="3" id="KW-1185">Reference proteome</keyword>
<name>A0A371CYJ2_9APHY</name>
<dbReference type="AlphaFoldDB" id="A0A371CYJ2"/>
<evidence type="ECO:0000313" key="2">
    <source>
        <dbReference type="EMBL" id="RDX45350.1"/>
    </source>
</evidence>
<proteinExistence type="predicted"/>
<accession>A0A371CYJ2</accession>
<feature type="compositionally biased region" description="Basic and acidic residues" evidence="1">
    <location>
        <begin position="37"/>
        <end position="52"/>
    </location>
</feature>